<dbReference type="PANTHER" id="PTHR39188">
    <property type="entry name" value="MEMBRANE-ASSOCIATED ZINC METALLOPROTEASE M50B"/>
    <property type="match status" value="1"/>
</dbReference>
<accession>A0A402AN20</accession>
<evidence type="ECO:0000256" key="2">
    <source>
        <dbReference type="ARBA" id="ARBA00007931"/>
    </source>
</evidence>
<keyword evidence="9 14" id="KW-0862">Zinc</keyword>
<dbReference type="InterPro" id="IPR046342">
    <property type="entry name" value="CBS_dom_sf"/>
</dbReference>
<evidence type="ECO:0000256" key="7">
    <source>
        <dbReference type="ARBA" id="ARBA00022737"/>
    </source>
</evidence>
<evidence type="ECO:0000256" key="3">
    <source>
        <dbReference type="ARBA" id="ARBA00022475"/>
    </source>
</evidence>
<dbReference type="PIRSF" id="PIRSF006404">
    <property type="entry name" value="UCP006404_Pept_M50_CBS"/>
    <property type="match status" value="1"/>
</dbReference>
<comment type="similarity">
    <text evidence="2 14">Belongs to the peptidase M50B family.</text>
</comment>
<feature type="transmembrane region" description="Helical" evidence="14">
    <location>
        <begin position="78"/>
        <end position="96"/>
    </location>
</feature>
<evidence type="ECO:0000256" key="13">
    <source>
        <dbReference type="ARBA" id="ARBA00023136"/>
    </source>
</evidence>
<dbReference type="EMBL" id="BIFS01000001">
    <property type="protein sequence ID" value="GCE20537.1"/>
    <property type="molecule type" value="Genomic_DNA"/>
</dbReference>
<evidence type="ECO:0000256" key="15">
    <source>
        <dbReference type="PIRSR" id="PIRSR006404-1"/>
    </source>
</evidence>
<evidence type="ECO:0000313" key="20">
    <source>
        <dbReference type="Proteomes" id="UP000287188"/>
    </source>
</evidence>
<feature type="active site" evidence="15">
    <location>
        <position position="68"/>
    </location>
</feature>
<proteinExistence type="inferred from homology"/>
<feature type="binding site" evidence="16">
    <location>
        <position position="71"/>
    </location>
    <ligand>
        <name>Zn(2+)</name>
        <dbReference type="ChEBI" id="CHEBI:29105"/>
        <note>catalytic</note>
    </ligand>
</feature>
<dbReference type="PANTHER" id="PTHR39188:SF3">
    <property type="entry name" value="STAGE IV SPORULATION PROTEIN FB"/>
    <property type="match status" value="1"/>
</dbReference>
<dbReference type="CDD" id="cd06164">
    <property type="entry name" value="S2P-M50_SpoIVFB_CBS"/>
    <property type="match status" value="1"/>
</dbReference>
<keyword evidence="20" id="KW-1185">Reference proteome</keyword>
<dbReference type="Pfam" id="PF02163">
    <property type="entry name" value="Peptidase_M50"/>
    <property type="match status" value="2"/>
</dbReference>
<feature type="binding site" evidence="16">
    <location>
        <position position="67"/>
    </location>
    <ligand>
        <name>Zn(2+)</name>
        <dbReference type="ChEBI" id="CHEBI:29105"/>
        <note>catalytic</note>
    </ligand>
</feature>
<dbReference type="OrthoDB" id="9800627at2"/>
<evidence type="ECO:0000256" key="5">
    <source>
        <dbReference type="ARBA" id="ARBA00022692"/>
    </source>
</evidence>
<feature type="domain" description="CBS" evidence="18">
    <location>
        <begin position="313"/>
        <end position="370"/>
    </location>
</feature>
<dbReference type="SMART" id="SM00116">
    <property type="entry name" value="CBS"/>
    <property type="match status" value="2"/>
</dbReference>
<evidence type="ECO:0000256" key="16">
    <source>
        <dbReference type="PIRSR" id="PIRSR006404-2"/>
    </source>
</evidence>
<keyword evidence="13 14" id="KW-0472">Membrane</keyword>
<dbReference type="GO" id="GO:0005886">
    <property type="term" value="C:plasma membrane"/>
    <property type="evidence" value="ECO:0007669"/>
    <property type="project" value="UniProtKB-SubCell"/>
</dbReference>
<evidence type="ECO:0000313" key="19">
    <source>
        <dbReference type="EMBL" id="GCE20537.1"/>
    </source>
</evidence>
<evidence type="ECO:0000256" key="10">
    <source>
        <dbReference type="ARBA" id="ARBA00022989"/>
    </source>
</evidence>
<sequence length="377" mass="41447">MPGSLRIGKIWGIDIAFHVSWLIIAVLLSWTLETGWFSVNYPGWSVGAYWSVSILATLLLFLSVFLHELAHALVARARGLHVKSITLFIFGGVSNIEQEPPAPDIEFQMALVGPLTSLALGGLCGLLLLVIGSKTSPVGAILGYLALTNIFLGIFNLVPGFPLDGGRVLHSIIWKLRGNVHVATRIATRVGQFFAYLFIFFGLMSFFRGAYLNGLWIGFIGWFLLMGAVSANNQSMLETMFKGVHVDDVMNRGPATVPANISLQKLVDDFLLPHGWRSAFVMQVDELVGLITLSDIRHIPRAQWAQTPVGFVMIPLARLHTVTAEQSLNDVLPLMVGQDLNQLPVVQEGHLLGSINREDIMRFVEIKRSLGLDQVNA</sequence>
<feature type="domain" description="CBS" evidence="18">
    <location>
        <begin position="250"/>
        <end position="307"/>
    </location>
</feature>
<evidence type="ECO:0000256" key="17">
    <source>
        <dbReference type="PROSITE-ProRule" id="PRU00703"/>
    </source>
</evidence>
<dbReference type="AlphaFoldDB" id="A0A402AN20"/>
<organism evidence="19 20">
    <name type="scientific">Dictyobacter kobayashii</name>
    <dbReference type="NCBI Taxonomy" id="2014872"/>
    <lineage>
        <taxon>Bacteria</taxon>
        <taxon>Bacillati</taxon>
        <taxon>Chloroflexota</taxon>
        <taxon>Ktedonobacteria</taxon>
        <taxon>Ktedonobacterales</taxon>
        <taxon>Dictyobacteraceae</taxon>
        <taxon>Dictyobacter</taxon>
    </lineage>
</organism>
<keyword evidence="4 14" id="KW-0645">Protease</keyword>
<dbReference type="Pfam" id="PF00571">
    <property type="entry name" value="CBS"/>
    <property type="match status" value="2"/>
</dbReference>
<feature type="transmembrane region" description="Helical" evidence="14">
    <location>
        <begin position="186"/>
        <end position="207"/>
    </location>
</feature>
<dbReference type="Gene3D" id="3.10.580.10">
    <property type="entry name" value="CBS-domain"/>
    <property type="match status" value="1"/>
</dbReference>
<keyword evidence="12 17" id="KW-0129">CBS domain</keyword>
<comment type="caution">
    <text evidence="19">The sequence shown here is derived from an EMBL/GenBank/DDBJ whole genome shotgun (WGS) entry which is preliminary data.</text>
</comment>
<feature type="transmembrane region" description="Helical" evidence="14">
    <location>
        <begin position="12"/>
        <end position="32"/>
    </location>
</feature>
<evidence type="ECO:0000256" key="14">
    <source>
        <dbReference type="PIRNR" id="PIRNR006404"/>
    </source>
</evidence>
<dbReference type="GO" id="GO:0006508">
    <property type="term" value="P:proteolysis"/>
    <property type="evidence" value="ECO:0007669"/>
    <property type="project" value="UniProtKB-KW"/>
</dbReference>
<feature type="binding site" evidence="16">
    <location>
        <position position="164"/>
    </location>
    <ligand>
        <name>Zn(2+)</name>
        <dbReference type="ChEBI" id="CHEBI:29105"/>
        <note>catalytic</note>
    </ligand>
</feature>
<dbReference type="GO" id="GO:0008237">
    <property type="term" value="F:metallopeptidase activity"/>
    <property type="evidence" value="ECO:0007669"/>
    <property type="project" value="UniProtKB-UniRule"/>
</dbReference>
<protein>
    <recommendedName>
        <fullName evidence="14">Zinc metalloprotease</fullName>
    </recommendedName>
</protein>
<evidence type="ECO:0000256" key="4">
    <source>
        <dbReference type="ARBA" id="ARBA00022670"/>
    </source>
</evidence>
<dbReference type="GO" id="GO:0046872">
    <property type="term" value="F:metal ion binding"/>
    <property type="evidence" value="ECO:0007669"/>
    <property type="project" value="UniProtKB-UniRule"/>
</dbReference>
<feature type="transmembrane region" description="Helical" evidence="14">
    <location>
        <begin position="44"/>
        <end position="66"/>
    </location>
</feature>
<comment type="cofactor">
    <cofactor evidence="14 16">
        <name>Zn(2+)</name>
        <dbReference type="ChEBI" id="CHEBI:29105"/>
    </cofactor>
    <text evidence="14 16">Binds 1 zinc ion per subunit.</text>
</comment>
<evidence type="ECO:0000256" key="12">
    <source>
        <dbReference type="ARBA" id="ARBA00023122"/>
    </source>
</evidence>
<evidence type="ECO:0000259" key="18">
    <source>
        <dbReference type="PROSITE" id="PS51371"/>
    </source>
</evidence>
<gene>
    <name evidence="19" type="ORF">KDK_43370</name>
</gene>
<keyword evidence="11 14" id="KW-0482">Metalloprotease</keyword>
<keyword evidence="3 14" id="KW-1003">Cell membrane</keyword>
<keyword evidence="7" id="KW-0677">Repeat</keyword>
<keyword evidence="6 14" id="KW-0479">Metal-binding</keyword>
<reference evidence="20" key="1">
    <citation type="submission" date="2018-12" db="EMBL/GenBank/DDBJ databases">
        <title>Tengunoibacter tsumagoiensis gen. nov., sp. nov., Dictyobacter kobayashii sp. nov., D. alpinus sp. nov., and D. joshuensis sp. nov. and description of Dictyobacteraceae fam. nov. within the order Ktedonobacterales isolated from Tengu-no-mugimeshi.</title>
        <authorList>
            <person name="Wang C.M."/>
            <person name="Zheng Y."/>
            <person name="Sakai Y."/>
            <person name="Toyoda A."/>
            <person name="Minakuchi Y."/>
            <person name="Abe K."/>
            <person name="Yokota A."/>
            <person name="Yabe S."/>
        </authorList>
    </citation>
    <scope>NUCLEOTIDE SEQUENCE [LARGE SCALE GENOMIC DNA]</scope>
    <source>
        <strain evidence="20">Uno11</strain>
    </source>
</reference>
<feature type="transmembrane region" description="Helical" evidence="14">
    <location>
        <begin position="108"/>
        <end position="131"/>
    </location>
</feature>
<dbReference type="InterPro" id="IPR008915">
    <property type="entry name" value="Peptidase_M50"/>
</dbReference>
<evidence type="ECO:0000256" key="8">
    <source>
        <dbReference type="ARBA" id="ARBA00022801"/>
    </source>
</evidence>
<evidence type="ECO:0000256" key="6">
    <source>
        <dbReference type="ARBA" id="ARBA00022723"/>
    </source>
</evidence>
<feature type="transmembrane region" description="Helical" evidence="14">
    <location>
        <begin position="138"/>
        <end position="158"/>
    </location>
</feature>
<evidence type="ECO:0000256" key="11">
    <source>
        <dbReference type="ARBA" id="ARBA00023049"/>
    </source>
</evidence>
<dbReference type="SUPFAM" id="SSF54631">
    <property type="entry name" value="CBS-domain pair"/>
    <property type="match status" value="1"/>
</dbReference>
<keyword evidence="10 14" id="KW-1133">Transmembrane helix</keyword>
<evidence type="ECO:0000256" key="1">
    <source>
        <dbReference type="ARBA" id="ARBA00004651"/>
    </source>
</evidence>
<keyword evidence="5 14" id="KW-0812">Transmembrane</keyword>
<evidence type="ECO:0000256" key="9">
    <source>
        <dbReference type="ARBA" id="ARBA00022833"/>
    </source>
</evidence>
<dbReference type="PROSITE" id="PS51371">
    <property type="entry name" value="CBS"/>
    <property type="match status" value="2"/>
</dbReference>
<comment type="subcellular location">
    <subcellularLocation>
        <location evidence="1 14">Cell membrane</location>
        <topology evidence="1 14">Multi-pass membrane protein</topology>
    </subcellularLocation>
</comment>
<dbReference type="InterPro" id="IPR000644">
    <property type="entry name" value="CBS_dom"/>
</dbReference>
<dbReference type="RefSeq" id="WP_126552204.1">
    <property type="nucleotide sequence ID" value="NZ_BIFS01000001.1"/>
</dbReference>
<dbReference type="InterPro" id="IPR016483">
    <property type="entry name" value="UCP006404_Pept_M50_CBS"/>
</dbReference>
<feature type="transmembrane region" description="Helical" evidence="14">
    <location>
        <begin position="214"/>
        <end position="231"/>
    </location>
</feature>
<keyword evidence="8 14" id="KW-0378">Hydrolase</keyword>
<dbReference type="Proteomes" id="UP000287188">
    <property type="component" value="Unassembled WGS sequence"/>
</dbReference>
<name>A0A402AN20_9CHLR</name>